<gene>
    <name evidence="9" type="ORF">DUNSADRAFT_7849</name>
</gene>
<dbReference type="Proteomes" id="UP000815325">
    <property type="component" value="Unassembled WGS sequence"/>
</dbReference>
<dbReference type="PANTHER" id="PTHR23063:SF2">
    <property type="entry name" value="GLYCEROL-3-PHOSPHATE ACYLTRANSFERASE 4, ISOFORM D-RELATED"/>
    <property type="match status" value="1"/>
</dbReference>
<protein>
    <submittedName>
        <fullName evidence="9">Uncharacterized protein</fullName>
    </submittedName>
</protein>
<evidence type="ECO:0000256" key="7">
    <source>
        <dbReference type="SAM" id="MobiDB-lite"/>
    </source>
</evidence>
<evidence type="ECO:0000256" key="3">
    <source>
        <dbReference type="ARBA" id="ARBA00022989"/>
    </source>
</evidence>
<evidence type="ECO:0000256" key="2">
    <source>
        <dbReference type="ARBA" id="ARBA00022692"/>
    </source>
</evidence>
<reference evidence="9" key="1">
    <citation type="submission" date="2017-08" db="EMBL/GenBank/DDBJ databases">
        <authorList>
            <person name="Polle J.E."/>
            <person name="Barry K."/>
            <person name="Cushman J."/>
            <person name="Schmutz J."/>
            <person name="Tran D."/>
            <person name="Hathwaick L.T."/>
            <person name="Yim W.C."/>
            <person name="Jenkins J."/>
            <person name="Mckie-Krisberg Z.M."/>
            <person name="Prochnik S."/>
            <person name="Lindquist E."/>
            <person name="Dockter R.B."/>
            <person name="Adam C."/>
            <person name="Molina H."/>
            <person name="Bunkerborg J."/>
            <person name="Jin E."/>
            <person name="Buchheim M."/>
            <person name="Magnuson J."/>
        </authorList>
    </citation>
    <scope>NUCLEOTIDE SEQUENCE</scope>
    <source>
        <strain evidence="9">CCAP 19/18</strain>
    </source>
</reference>
<keyword evidence="3 8" id="KW-1133">Transmembrane helix</keyword>
<feature type="transmembrane region" description="Helical" evidence="8">
    <location>
        <begin position="177"/>
        <end position="197"/>
    </location>
</feature>
<keyword evidence="2 8" id="KW-0812">Transmembrane</keyword>
<evidence type="ECO:0000256" key="5">
    <source>
        <dbReference type="ARBA" id="ARBA00023136"/>
    </source>
</evidence>
<keyword evidence="4" id="KW-0443">Lipid metabolism</keyword>
<feature type="compositionally biased region" description="Basic and acidic residues" evidence="7">
    <location>
        <begin position="20"/>
        <end position="40"/>
    </location>
</feature>
<evidence type="ECO:0000256" key="4">
    <source>
        <dbReference type="ARBA" id="ARBA00023098"/>
    </source>
</evidence>
<feature type="region of interest" description="Disordered" evidence="7">
    <location>
        <begin position="358"/>
        <end position="482"/>
    </location>
</feature>
<feature type="compositionally biased region" description="Basic and acidic residues" evidence="7">
    <location>
        <begin position="421"/>
        <end position="440"/>
    </location>
</feature>
<evidence type="ECO:0000256" key="8">
    <source>
        <dbReference type="SAM" id="Phobius"/>
    </source>
</evidence>
<proteinExistence type="predicted"/>
<feature type="region of interest" description="Disordered" evidence="7">
    <location>
        <begin position="1"/>
        <end position="58"/>
    </location>
</feature>
<name>A0ABQ7GKJ3_DUNSA</name>
<keyword evidence="1" id="KW-0808">Transferase</keyword>
<feature type="transmembrane region" description="Helical" evidence="8">
    <location>
        <begin position="147"/>
        <end position="165"/>
    </location>
</feature>
<keyword evidence="6" id="KW-0012">Acyltransferase</keyword>
<accession>A0ABQ7GKJ3</accession>
<dbReference type="PANTHER" id="PTHR23063">
    <property type="entry name" value="PHOSPHOLIPID ACYLTRANSFERASE"/>
    <property type="match status" value="1"/>
</dbReference>
<comment type="caution">
    <text evidence="9">The sequence shown here is derived from an EMBL/GenBank/DDBJ whole genome shotgun (WGS) entry which is preliminary data.</text>
</comment>
<keyword evidence="5 8" id="KW-0472">Membrane</keyword>
<organism evidence="9 10">
    <name type="scientific">Dunaliella salina</name>
    <name type="common">Green alga</name>
    <name type="synonym">Protococcus salinus</name>
    <dbReference type="NCBI Taxonomy" id="3046"/>
    <lineage>
        <taxon>Eukaryota</taxon>
        <taxon>Viridiplantae</taxon>
        <taxon>Chlorophyta</taxon>
        <taxon>core chlorophytes</taxon>
        <taxon>Chlorophyceae</taxon>
        <taxon>CS clade</taxon>
        <taxon>Chlamydomonadales</taxon>
        <taxon>Dunaliellaceae</taxon>
        <taxon>Dunaliella</taxon>
    </lineage>
</organism>
<evidence type="ECO:0000313" key="10">
    <source>
        <dbReference type="Proteomes" id="UP000815325"/>
    </source>
</evidence>
<dbReference type="EMBL" id="MU069721">
    <property type="protein sequence ID" value="KAF5835130.1"/>
    <property type="molecule type" value="Genomic_DNA"/>
</dbReference>
<feature type="compositionally biased region" description="Low complexity" evidence="7">
    <location>
        <begin position="441"/>
        <end position="456"/>
    </location>
</feature>
<evidence type="ECO:0000256" key="6">
    <source>
        <dbReference type="ARBA" id="ARBA00023315"/>
    </source>
</evidence>
<evidence type="ECO:0000313" key="9">
    <source>
        <dbReference type="EMBL" id="KAF5835130.1"/>
    </source>
</evidence>
<evidence type="ECO:0000256" key="1">
    <source>
        <dbReference type="ARBA" id="ARBA00022679"/>
    </source>
</evidence>
<sequence length="482" mass="52472">MASLKSYPSGRSGGLPGLRGHPDALPDVDNSEKDNEDHGLKFSSFGPGQGSRAEDRANEAKVVADMEDVYAKAEAQRLNSSAFGSHGPKPSLLRDALNTSHVLSDGAAAIVDDSYPWNWNAYLFPAWVLGVFLRHCILFPLRISLLLLANLLFFPAFFGLSLFLKPGPRRSRLEQRLISWLCGAWMMSWNAVVKYHGPRPTPGPNKAADLCCPHSDLMRTILCSHGVVAVLKQAADLLCTNSDLMRTILAPTVYNKIFVDAFWNSRRQSFSSHMLKLMSSWATVCDVWFLEPQHKREDETSDEFASRVQRMIADTAGLQVVPWDGYLKYYNLGQAKPGLIEKRRKVFADVLRQHLLGGGQHSLGSNKAPLALEDGPGRWRGPPGGVPAPVHKEPSSPWMGPWSVTGWGKEKPHTTPAAASAHHEPAPAHQNAEGHKEHQTQGDAADGTAAAGGASSDADEPEHSSSKGQLRQRGPKAPAAAS</sequence>
<keyword evidence="10" id="KW-1185">Reference proteome</keyword>